<protein>
    <submittedName>
        <fullName evidence="2">FANCI helical domain-containing protein</fullName>
    </submittedName>
</protein>
<accession>A0AC34GV07</accession>
<evidence type="ECO:0000313" key="2">
    <source>
        <dbReference type="WBParaSite" id="ES5_v2.g8805.t1"/>
    </source>
</evidence>
<dbReference type="WBParaSite" id="ES5_v2.g8805.t1">
    <property type="protein sequence ID" value="ES5_v2.g8805.t1"/>
    <property type="gene ID" value="ES5_v2.g8805"/>
</dbReference>
<name>A0AC34GV07_9BILA</name>
<evidence type="ECO:0000313" key="1">
    <source>
        <dbReference type="Proteomes" id="UP000887579"/>
    </source>
</evidence>
<proteinExistence type="predicted"/>
<dbReference type="Proteomes" id="UP000887579">
    <property type="component" value="Unplaced"/>
</dbReference>
<sequence>MKADNDQIAVLHTFAEQFLKYGFTQNTDYQKLGFAKITACLRNFTEAEIQDILRAFCDEWSDRDLFFFENIGKEITDFTVALHRHPLVGKAAVKFFKKEKKYVRSSVFGLICQIGLISSYRYETEISKMLSSSLSKIWQFADNLETDGWIYTIIKDLQLRKIRAKFNVIMGFIKKCPDAAVVLARGLTLLSIQLIESSSRKSSINVIEGKLEDSGNDIAFIGRRLLADTISSVFIESDKKYTADPLALLVTAICSNASKIPTVYYFIDALVELRSKKSAMLVTNWEVFEKLSLNICDLPSEVGVRVMSALMPVINKREGLRNKIFESLKVQMISVSKVSTALPVMFQLLRSLTDQPETKRAFQCSQSFASFSSQLNGSQMKASSNGIVDLCKKNNYFVLHGLDLLLGELTSLPKLGVGTYVDKIDKIYYVKHPCPHLLKATLAILSAATTSCENTVQFCQSQLSQNGTNTVAKADEAIEKYVQSILNIHLEDLQLDESNVFLSNPSSDPETLRFKTFGSMIIQLYDVIIERLWDLLNEVDRRDDALVNIEKLIVSRKSLSELLETKEKVDKDSNDKKSPKAKNGKGLDVKKENLEASKLVVQDLQTDIPKLSKMLKDLDSSDMNETSTDGSTIKDVFLSWLIPRIYDSVSLLDSKSSTCLASMKSLTSMASSLLKFFSSELNSHPDFIKAYVIAQTKAVESYSKILIYILSKYEGKCAETLEEIFTNVISSEYDAGADYPQYTQIGQHVAEVAEMEIDHEEGDNIKAAGFNLGFRVFSSKHIAAYYQKILPGIFSTHHLYEGRKTLIEYGKQICSFIAVANKLSSMLTSSSNEIRKNVIKLILESAKKYKINDKNATNEFWKAALDIIARSNCDDYWMKLFDELIDCMIDITTEDNSVVYKSLKPDTASQFYVNIVRTMSRLLAKVRTAINVKIEIGDEITDGFLEVICCTVEMFAKKILKIIKIDDTIVTENEQMITAALEMLTDFYSTLNCITQQFKNFEIDGKEAIYAFDRVLGDFVDKIINETSKKFGRGKYRPLKPSKSKAGAAKKAKTDEERHLQDSVRRNKKDEKIFIRLEKEFEMFHGSLIAIEEKYGCNDLLLNLPATKDNAMRVFKIDEKVLAKVYGGKRKLVENEEEEEEDTSDKNEEESEEEEESKNGDDKNYESEEEKNDDEEEDNKSEEEDDKSDQGSMESGDDGENSD</sequence>
<organism evidence="1 2">
    <name type="scientific">Panagrolaimus sp. ES5</name>
    <dbReference type="NCBI Taxonomy" id="591445"/>
    <lineage>
        <taxon>Eukaryota</taxon>
        <taxon>Metazoa</taxon>
        <taxon>Ecdysozoa</taxon>
        <taxon>Nematoda</taxon>
        <taxon>Chromadorea</taxon>
        <taxon>Rhabditida</taxon>
        <taxon>Tylenchina</taxon>
        <taxon>Panagrolaimomorpha</taxon>
        <taxon>Panagrolaimoidea</taxon>
        <taxon>Panagrolaimidae</taxon>
        <taxon>Panagrolaimus</taxon>
    </lineage>
</organism>
<reference evidence="2" key="1">
    <citation type="submission" date="2022-11" db="UniProtKB">
        <authorList>
            <consortium name="WormBaseParasite"/>
        </authorList>
    </citation>
    <scope>IDENTIFICATION</scope>
</reference>